<dbReference type="InterPro" id="IPR036047">
    <property type="entry name" value="F-box-like_dom_sf"/>
</dbReference>
<reference evidence="2" key="1">
    <citation type="submission" date="2021-03" db="EMBL/GenBank/DDBJ databases">
        <authorList>
            <person name="Tagirdzhanova G."/>
        </authorList>
    </citation>
    <scope>NUCLEOTIDE SEQUENCE</scope>
</reference>
<evidence type="ECO:0000313" key="3">
    <source>
        <dbReference type="Proteomes" id="UP000664534"/>
    </source>
</evidence>
<dbReference type="SUPFAM" id="SSF81383">
    <property type="entry name" value="F-box domain"/>
    <property type="match status" value="1"/>
</dbReference>
<dbReference type="SMART" id="SM00256">
    <property type="entry name" value="FBOX"/>
    <property type="match status" value="1"/>
</dbReference>
<dbReference type="CDD" id="cd09917">
    <property type="entry name" value="F-box_SF"/>
    <property type="match status" value="1"/>
</dbReference>
<sequence>MSSPPQQRVRASLLDDLVASLTHHEIRYLQARFSKIDLRCDIFSKLPLELSQQIAQHLEIFQIFQAQRVSRQWCRILSSPDFLDRIYLRPWFAEKYKTPGPDEGLPPSLARSLKAQQIDAFRCGRPQRVACAQSLPMHLICPDSWDDKTRVRLGGSLGYAAGIFAYTFPKRRYIRLKNLKTGAAINLAIPNKEIVGLFAISASTLAVITTTGNGYAWDLSGGLAINQCLNSRSPPALGFLSANTDSLTVSSLALTKVSRAADRFDFTSCDIVLGNLNHFSIRCQNSSPTSQSFKLINTNQGNSLVFFERVLEDQSYVHFTRFTLDGQIESQGSITHPNIDDYIRHSDFSIPANTSGCITIWSYARTCPSLSDAIHVLRVCYNANKDRLEIKERLVNNISNGKSTCATWFWWQDVAYLDYCMVWLVKEPRILDFQTGVCNKVARKWLLRGTNCLILGDETFLVIIHSDCYRVWCFDKTVPLAGEIIEAS</sequence>
<proteinExistence type="predicted"/>
<gene>
    <name evidence="2" type="ORF">IMSHALPRED_004018</name>
</gene>
<dbReference type="Gene3D" id="1.20.1280.50">
    <property type="match status" value="1"/>
</dbReference>
<feature type="domain" description="F-box" evidence="1">
    <location>
        <begin position="40"/>
        <end position="90"/>
    </location>
</feature>
<comment type="caution">
    <text evidence="2">The sequence shown here is derived from an EMBL/GenBank/DDBJ whole genome shotgun (WGS) entry which is preliminary data.</text>
</comment>
<name>A0A8H3EF09_9LECA</name>
<organism evidence="2 3">
    <name type="scientific">Imshaugia aleurites</name>
    <dbReference type="NCBI Taxonomy" id="172621"/>
    <lineage>
        <taxon>Eukaryota</taxon>
        <taxon>Fungi</taxon>
        <taxon>Dikarya</taxon>
        <taxon>Ascomycota</taxon>
        <taxon>Pezizomycotina</taxon>
        <taxon>Lecanoromycetes</taxon>
        <taxon>OSLEUM clade</taxon>
        <taxon>Lecanoromycetidae</taxon>
        <taxon>Lecanorales</taxon>
        <taxon>Lecanorineae</taxon>
        <taxon>Parmeliaceae</taxon>
        <taxon>Imshaugia</taxon>
    </lineage>
</organism>
<dbReference type="InterPro" id="IPR001810">
    <property type="entry name" value="F-box_dom"/>
</dbReference>
<accession>A0A8H3EF09</accession>
<evidence type="ECO:0000313" key="2">
    <source>
        <dbReference type="EMBL" id="CAF9905921.1"/>
    </source>
</evidence>
<evidence type="ECO:0000259" key="1">
    <source>
        <dbReference type="PROSITE" id="PS50181"/>
    </source>
</evidence>
<protein>
    <recommendedName>
        <fullName evidence="1">F-box domain-containing protein</fullName>
    </recommendedName>
</protein>
<dbReference type="Pfam" id="PF12937">
    <property type="entry name" value="F-box-like"/>
    <property type="match status" value="1"/>
</dbReference>
<dbReference type="EMBL" id="CAJPDT010000002">
    <property type="protein sequence ID" value="CAF9905921.1"/>
    <property type="molecule type" value="Genomic_DNA"/>
</dbReference>
<dbReference type="AlphaFoldDB" id="A0A8H3EF09"/>
<dbReference type="PROSITE" id="PS50181">
    <property type="entry name" value="FBOX"/>
    <property type="match status" value="1"/>
</dbReference>
<keyword evidence="3" id="KW-1185">Reference proteome</keyword>
<dbReference type="OrthoDB" id="5295250at2759"/>
<dbReference type="Proteomes" id="UP000664534">
    <property type="component" value="Unassembled WGS sequence"/>
</dbReference>